<dbReference type="GO" id="GO:0008270">
    <property type="term" value="F:zinc ion binding"/>
    <property type="evidence" value="ECO:0007669"/>
    <property type="project" value="UniProtKB-KW"/>
</dbReference>
<dbReference type="PROSITE" id="PS00028">
    <property type="entry name" value="ZINC_FINGER_C2H2_1"/>
    <property type="match status" value="4"/>
</dbReference>
<feature type="region of interest" description="Disordered" evidence="12">
    <location>
        <begin position="750"/>
        <end position="834"/>
    </location>
</feature>
<evidence type="ECO:0000256" key="11">
    <source>
        <dbReference type="PROSITE-ProRule" id="PRU00042"/>
    </source>
</evidence>
<feature type="region of interest" description="Disordered" evidence="12">
    <location>
        <begin position="154"/>
        <end position="182"/>
    </location>
</feature>
<evidence type="ECO:0000256" key="6">
    <source>
        <dbReference type="ARBA" id="ARBA00022833"/>
    </source>
</evidence>
<keyword evidence="10" id="KW-0539">Nucleus</keyword>
<organism evidence="14 15">
    <name type="scientific">Hypsibius exemplaris</name>
    <name type="common">Freshwater tardigrade</name>
    <dbReference type="NCBI Taxonomy" id="2072580"/>
    <lineage>
        <taxon>Eukaryota</taxon>
        <taxon>Metazoa</taxon>
        <taxon>Ecdysozoa</taxon>
        <taxon>Tardigrada</taxon>
        <taxon>Eutardigrada</taxon>
        <taxon>Parachela</taxon>
        <taxon>Hypsibioidea</taxon>
        <taxon>Hypsibiidae</taxon>
        <taxon>Hypsibius</taxon>
    </lineage>
</organism>
<feature type="compositionally biased region" description="Pro residues" evidence="12">
    <location>
        <begin position="994"/>
        <end position="1003"/>
    </location>
</feature>
<dbReference type="Gene3D" id="3.30.160.60">
    <property type="entry name" value="Classic Zinc Finger"/>
    <property type="match status" value="5"/>
</dbReference>
<feature type="compositionally biased region" description="Acidic residues" evidence="12">
    <location>
        <begin position="925"/>
        <end position="935"/>
    </location>
</feature>
<dbReference type="InterPro" id="IPR013087">
    <property type="entry name" value="Znf_C2H2_type"/>
</dbReference>
<feature type="compositionally biased region" description="Low complexity" evidence="12">
    <location>
        <begin position="768"/>
        <end position="780"/>
    </location>
</feature>
<dbReference type="InterPro" id="IPR043359">
    <property type="entry name" value="GLI-like"/>
</dbReference>
<feature type="region of interest" description="Disordered" evidence="12">
    <location>
        <begin position="966"/>
        <end position="1066"/>
    </location>
</feature>
<feature type="domain" description="C2H2-type" evidence="13">
    <location>
        <begin position="397"/>
        <end position="429"/>
    </location>
</feature>
<name>A0A1W0XEF4_HYPEX</name>
<keyword evidence="5 11" id="KW-0863">Zinc-finger</keyword>
<evidence type="ECO:0000256" key="4">
    <source>
        <dbReference type="ARBA" id="ARBA00022737"/>
    </source>
</evidence>
<feature type="compositionally biased region" description="Low complexity" evidence="12">
    <location>
        <begin position="800"/>
        <end position="821"/>
    </location>
</feature>
<evidence type="ECO:0000256" key="2">
    <source>
        <dbReference type="ARBA" id="ARBA00010831"/>
    </source>
</evidence>
<evidence type="ECO:0000256" key="3">
    <source>
        <dbReference type="ARBA" id="ARBA00022723"/>
    </source>
</evidence>
<dbReference type="EMBL" id="MTYJ01000002">
    <property type="protein sequence ID" value="OQV25825.1"/>
    <property type="molecule type" value="Genomic_DNA"/>
</dbReference>
<comment type="subcellular location">
    <subcellularLocation>
        <location evidence="1">Nucleus</location>
    </subcellularLocation>
</comment>
<dbReference type="GO" id="GO:0000978">
    <property type="term" value="F:RNA polymerase II cis-regulatory region sequence-specific DNA binding"/>
    <property type="evidence" value="ECO:0007669"/>
    <property type="project" value="TreeGrafter"/>
</dbReference>
<dbReference type="PANTHER" id="PTHR45718">
    <property type="entry name" value="TRANSCRIPTIONAL ACTIVATOR CUBITUS INTERRUPTUS"/>
    <property type="match status" value="1"/>
</dbReference>
<gene>
    <name evidence="14" type="ORF">BV898_00751</name>
</gene>
<keyword evidence="8" id="KW-0238">DNA-binding</keyword>
<keyword evidence="6" id="KW-0862">Zinc</keyword>
<evidence type="ECO:0000256" key="8">
    <source>
        <dbReference type="ARBA" id="ARBA00023125"/>
    </source>
</evidence>
<accession>A0A1W0XEF4</accession>
<feature type="compositionally biased region" description="Polar residues" evidence="12">
    <location>
        <begin position="577"/>
        <end position="597"/>
    </location>
</feature>
<dbReference type="FunFam" id="3.30.160.60:FF:000019">
    <property type="entry name" value="GLI family zinc finger 3"/>
    <property type="match status" value="1"/>
</dbReference>
<reference evidence="15" key="1">
    <citation type="submission" date="2017-01" db="EMBL/GenBank/DDBJ databases">
        <title>Comparative genomics of anhydrobiosis in the tardigrade Hypsibius dujardini.</title>
        <authorList>
            <person name="Yoshida Y."/>
            <person name="Koutsovoulos G."/>
            <person name="Laetsch D."/>
            <person name="Stevens L."/>
            <person name="Kumar S."/>
            <person name="Horikawa D."/>
            <person name="Ishino K."/>
            <person name="Komine S."/>
            <person name="Tomita M."/>
            <person name="Blaxter M."/>
            <person name="Arakawa K."/>
        </authorList>
    </citation>
    <scope>NUCLEOTIDE SEQUENCE [LARGE SCALE GENOMIC DNA]</scope>
    <source>
        <strain evidence="15">Z151</strain>
    </source>
</reference>
<feature type="region of interest" description="Disordered" evidence="12">
    <location>
        <begin position="1"/>
        <end position="25"/>
    </location>
</feature>
<feature type="region of interest" description="Disordered" evidence="12">
    <location>
        <begin position="504"/>
        <end position="601"/>
    </location>
</feature>
<dbReference type="Pfam" id="PF23561">
    <property type="entry name" value="zf-C2H2_15"/>
    <property type="match status" value="1"/>
</dbReference>
<sequence length="1125" mass="124198">MDPRHGGTGSPFGFPFQMPPGPYPFHPQLGMDGRLPDPRYTWDPSRLMGLSPAHSGSPIMGEMPFGRMPPDNSGRGGGSGGTGDASFLHPAYRMNPFLLEQMYRLHANQLRGMPIDSRGPMSPDYLRQATAAAASGFPPGSDLFSMHGASSTPSVGLPFSAEGSRITTPRPSSLSRLGRKRPLSISPFGQDFDLNTVIRMSPNSLISGGNGSRCSSSASGTFGHLAAGSMSPSMPMDPLRFHQWQQYMALRNQQAFFPSAFHPPGASPNKLPTPQTPQTHNRPHSNHNEDVHMQETSGRRETLKREASMHAVVSSSVNPDSRKKEKIKREAAQSTSTMDGDDDEDHFMGNNRKSPNEPEDFVETHCRWIDCDRDFGSQEELVLHVNQDHVPSNKKTFVCRWVDCCREEKAFKAQYMLVVHMRRHTGDKPHKCTFEGCKKAYSRLENQKTHLRSHTGERPYPCEIAGCSKAFSNASDRAKHQNRTHSNAKPYVCKFPGCQKRYTDPSSLRKHVKTVHGSDYMSNKRHKANDIPRKRRGDDGDDGNGRGGEESTRSSKSFSGSEPSTPRGNIKQESVERSPSYSMPPSVFTNGSSQDSPASMHDFHMQQSHPVANHRSNDPIAEEDAELDMLDQMAMYGGPDVAIAARPNRYAMRGPQCQKPPPPPSVSMNYAPVSPGQQHQQSGPVNMSDLSERFTEMRTFIEPREQYFAPTHDMRRDSNVSMSSAYYSSVPSDSSHTLSAYPSRRASEVSMSGAYAPPENSPPYDPISVGSSRRSSEPSVAGTLSGYQQKMQMRSHHGSQQRLQPHQQQQVPPRVPSVQPGQNGGQQQYHGTRRASAPVLPFSQAQPPTRTQPLTRRNLLRHNSLTSAASSTMPPLFSNGGFLNFEEENVHENDDNEDHNNGPPMGQLPDELIRYLEQCANRTEDDGDDDEDDGDLPPTIQQNYHEGLNQNYVDCTMAANPVAPPPAFTSYPTTTNVSSHNGHRRASFTDGYPQPQPPPPPSYQPTRDETADQQNGGCLHHHQRQRRASLQYPLPVPMMPTRPLTEGSPDSYEVSSTTNDGRPDVRFNSYGGFPDGGRMQHGRRGSVQLPLSGAGGGGAGGTVVADMHSMMDTLSHENQFLKMIQ</sequence>
<keyword evidence="15" id="KW-1185">Reference proteome</keyword>
<dbReference type="SUPFAM" id="SSF57667">
    <property type="entry name" value="beta-beta-alpha zinc fingers"/>
    <property type="match status" value="3"/>
</dbReference>
<feature type="compositionally biased region" description="Polar residues" evidence="12">
    <location>
        <begin position="165"/>
        <end position="175"/>
    </location>
</feature>
<dbReference type="InterPro" id="IPR056436">
    <property type="entry name" value="Znf-C2H2_ZIC1-5/GLI1-3-like"/>
</dbReference>
<feature type="compositionally biased region" description="Polar residues" evidence="12">
    <location>
        <begin position="554"/>
        <end position="567"/>
    </location>
</feature>
<feature type="region of interest" description="Disordered" evidence="12">
    <location>
        <begin position="725"/>
        <end position="744"/>
    </location>
</feature>
<keyword evidence="4" id="KW-0677">Repeat</keyword>
<dbReference type="Proteomes" id="UP000192578">
    <property type="component" value="Unassembled WGS sequence"/>
</dbReference>
<evidence type="ECO:0000259" key="13">
    <source>
        <dbReference type="PROSITE" id="PS50157"/>
    </source>
</evidence>
<dbReference type="PROSITE" id="PS50157">
    <property type="entry name" value="ZINC_FINGER_C2H2_2"/>
    <property type="match status" value="4"/>
</dbReference>
<feature type="compositionally biased region" description="Polar residues" evidence="12">
    <location>
        <begin position="270"/>
        <end position="280"/>
    </location>
</feature>
<evidence type="ECO:0000256" key="1">
    <source>
        <dbReference type="ARBA" id="ARBA00004123"/>
    </source>
</evidence>
<dbReference type="FunFam" id="3.30.160.60:FF:000048">
    <property type="entry name" value="GLI family zinc finger 3"/>
    <property type="match status" value="1"/>
</dbReference>
<feature type="compositionally biased region" description="Gly residues" evidence="12">
    <location>
        <begin position="1"/>
        <end position="10"/>
    </location>
</feature>
<keyword evidence="7" id="KW-0805">Transcription regulation</keyword>
<dbReference type="PANTHER" id="PTHR45718:SF4">
    <property type="entry name" value="TRANSCRIPTIONAL ACTIVATOR CUBITUS INTERRUPTUS"/>
    <property type="match status" value="1"/>
</dbReference>
<feature type="region of interest" description="Disordered" evidence="12">
    <location>
        <begin position="922"/>
        <end position="942"/>
    </location>
</feature>
<feature type="compositionally biased region" description="Basic and acidic residues" evidence="12">
    <location>
        <begin position="320"/>
        <end position="331"/>
    </location>
</feature>
<dbReference type="GO" id="GO:0140297">
    <property type="term" value="F:DNA-binding transcription factor binding"/>
    <property type="evidence" value="ECO:0007669"/>
    <property type="project" value="UniProtKB-ARBA"/>
</dbReference>
<dbReference type="FunFam" id="3.30.160.60:FF:000031">
    <property type="entry name" value="GLI family zinc finger 3"/>
    <property type="match status" value="1"/>
</dbReference>
<evidence type="ECO:0000313" key="14">
    <source>
        <dbReference type="EMBL" id="OQV25825.1"/>
    </source>
</evidence>
<dbReference type="SMART" id="SM00355">
    <property type="entry name" value="ZnF_C2H2"/>
    <property type="match status" value="5"/>
</dbReference>
<feature type="compositionally biased region" description="Basic and acidic residues" evidence="12">
    <location>
        <begin position="286"/>
        <end position="308"/>
    </location>
</feature>
<evidence type="ECO:0000256" key="9">
    <source>
        <dbReference type="ARBA" id="ARBA00023163"/>
    </source>
</evidence>
<evidence type="ECO:0000256" key="5">
    <source>
        <dbReference type="ARBA" id="ARBA00022771"/>
    </source>
</evidence>
<feature type="compositionally biased region" description="Basic and acidic residues" evidence="12">
    <location>
        <begin position="528"/>
        <end position="553"/>
    </location>
</feature>
<feature type="domain" description="C2H2-type" evidence="13">
    <location>
        <begin position="460"/>
        <end position="490"/>
    </location>
</feature>
<evidence type="ECO:0000256" key="7">
    <source>
        <dbReference type="ARBA" id="ARBA00023015"/>
    </source>
</evidence>
<dbReference type="Pfam" id="PF00096">
    <property type="entry name" value="zf-C2H2"/>
    <property type="match status" value="1"/>
</dbReference>
<keyword evidence="3" id="KW-0479">Metal-binding</keyword>
<comment type="caution">
    <text evidence="14">The sequence shown here is derived from an EMBL/GenBank/DDBJ whole genome shotgun (WGS) entry which is preliminary data.</text>
</comment>
<protein>
    <submittedName>
        <fullName evidence="14">Transcriptional activator GLI3</fullName>
    </submittedName>
</protein>
<feature type="compositionally biased region" description="Polar residues" evidence="12">
    <location>
        <begin position="970"/>
        <end position="980"/>
    </location>
</feature>
<feature type="compositionally biased region" description="Low complexity" evidence="12">
    <location>
        <begin position="725"/>
        <end position="735"/>
    </location>
</feature>
<feature type="domain" description="C2H2-type" evidence="13">
    <location>
        <begin position="430"/>
        <end position="459"/>
    </location>
</feature>
<dbReference type="AlphaFoldDB" id="A0A1W0XEF4"/>
<dbReference type="GO" id="GO:0000981">
    <property type="term" value="F:DNA-binding transcription factor activity, RNA polymerase II-specific"/>
    <property type="evidence" value="ECO:0007669"/>
    <property type="project" value="TreeGrafter"/>
</dbReference>
<dbReference type="FunFam" id="3.30.160.60:FF:000036">
    <property type="entry name" value="GLI family zinc finger 3"/>
    <property type="match status" value="1"/>
</dbReference>
<dbReference type="InterPro" id="IPR036236">
    <property type="entry name" value="Znf_C2H2_sf"/>
</dbReference>
<evidence type="ECO:0000313" key="15">
    <source>
        <dbReference type="Proteomes" id="UP000192578"/>
    </source>
</evidence>
<evidence type="ECO:0000256" key="12">
    <source>
        <dbReference type="SAM" id="MobiDB-lite"/>
    </source>
</evidence>
<feature type="domain" description="C2H2-type" evidence="13">
    <location>
        <begin position="491"/>
        <end position="521"/>
    </location>
</feature>
<dbReference type="GO" id="GO:0005634">
    <property type="term" value="C:nucleus"/>
    <property type="evidence" value="ECO:0007669"/>
    <property type="project" value="UniProtKB-SubCell"/>
</dbReference>
<feature type="region of interest" description="Disordered" evidence="12">
    <location>
        <begin position="258"/>
        <end position="359"/>
    </location>
</feature>
<dbReference type="OrthoDB" id="3214149at2759"/>
<comment type="similarity">
    <text evidence="2">Belongs to the GLI C2H2-type zinc-finger protein family.</text>
</comment>
<evidence type="ECO:0000256" key="10">
    <source>
        <dbReference type="ARBA" id="ARBA00023242"/>
    </source>
</evidence>
<keyword evidence="9" id="KW-0804">Transcription</keyword>
<proteinExistence type="inferred from homology"/>